<proteinExistence type="predicted"/>
<name>A0A1I7TAQ4_9PELO</name>
<accession>A0A1I7TAQ4</accession>
<keyword evidence="1" id="KW-1185">Reference proteome</keyword>
<evidence type="ECO:0000313" key="1">
    <source>
        <dbReference type="Proteomes" id="UP000095282"/>
    </source>
</evidence>
<dbReference type="AlphaFoldDB" id="A0A1I7TAQ4"/>
<sequence length="69" mass="7892">MNTAEKNCFYKVSEKDLLAFPPEVRQFYSLKNSTDSSQPISGMGTQKEEVEAVFNRIWDARSLEGKSEK</sequence>
<organism evidence="1 2">
    <name type="scientific">Caenorhabditis tropicalis</name>
    <dbReference type="NCBI Taxonomy" id="1561998"/>
    <lineage>
        <taxon>Eukaryota</taxon>
        <taxon>Metazoa</taxon>
        <taxon>Ecdysozoa</taxon>
        <taxon>Nematoda</taxon>
        <taxon>Chromadorea</taxon>
        <taxon>Rhabditida</taxon>
        <taxon>Rhabditina</taxon>
        <taxon>Rhabditomorpha</taxon>
        <taxon>Rhabditoidea</taxon>
        <taxon>Rhabditidae</taxon>
        <taxon>Peloderinae</taxon>
        <taxon>Caenorhabditis</taxon>
    </lineage>
</organism>
<protein>
    <submittedName>
        <fullName evidence="2">Transcriptional regulator</fullName>
    </submittedName>
</protein>
<dbReference type="WBParaSite" id="Csp11.Scaffold566.g4094.t1">
    <property type="protein sequence ID" value="Csp11.Scaffold566.g4094.t1"/>
    <property type="gene ID" value="Csp11.Scaffold566.g4094"/>
</dbReference>
<dbReference type="Proteomes" id="UP000095282">
    <property type="component" value="Unplaced"/>
</dbReference>
<evidence type="ECO:0000313" key="2">
    <source>
        <dbReference type="WBParaSite" id="Csp11.Scaffold566.g4094.t1"/>
    </source>
</evidence>
<reference evidence="2" key="1">
    <citation type="submission" date="2016-11" db="UniProtKB">
        <authorList>
            <consortium name="WormBaseParasite"/>
        </authorList>
    </citation>
    <scope>IDENTIFICATION</scope>
</reference>